<dbReference type="Proteomes" id="UP000664534">
    <property type="component" value="Unassembled WGS sequence"/>
</dbReference>
<gene>
    <name evidence="4" type="ORF">IMSHALPRED_010295</name>
</gene>
<dbReference type="EMBL" id="CAJPDT010000085">
    <property type="protein sequence ID" value="CAF9935635.1"/>
    <property type="molecule type" value="Genomic_DNA"/>
</dbReference>
<dbReference type="Pfam" id="PF17648">
    <property type="entry name" value="Luciferase"/>
    <property type="match status" value="1"/>
</dbReference>
<dbReference type="InterPro" id="IPR048273">
    <property type="entry name" value="Luciferase"/>
</dbReference>
<keyword evidence="2" id="KW-0472">Membrane</keyword>
<accession>A0A8H3IVQ5</accession>
<feature type="domain" description="Luciferase" evidence="3">
    <location>
        <begin position="158"/>
        <end position="234"/>
    </location>
</feature>
<evidence type="ECO:0000313" key="4">
    <source>
        <dbReference type="EMBL" id="CAF9935635.1"/>
    </source>
</evidence>
<feature type="region of interest" description="Disordered" evidence="1">
    <location>
        <begin position="71"/>
        <end position="95"/>
    </location>
</feature>
<proteinExistence type="predicted"/>
<dbReference type="OrthoDB" id="5358398at2759"/>
<dbReference type="AlphaFoldDB" id="A0A8H3IVQ5"/>
<organism evidence="4 5">
    <name type="scientific">Imshaugia aleurites</name>
    <dbReference type="NCBI Taxonomy" id="172621"/>
    <lineage>
        <taxon>Eukaryota</taxon>
        <taxon>Fungi</taxon>
        <taxon>Dikarya</taxon>
        <taxon>Ascomycota</taxon>
        <taxon>Pezizomycotina</taxon>
        <taxon>Lecanoromycetes</taxon>
        <taxon>OSLEUM clade</taxon>
        <taxon>Lecanoromycetidae</taxon>
        <taxon>Lecanorales</taxon>
        <taxon>Lecanorineae</taxon>
        <taxon>Parmeliaceae</taxon>
        <taxon>Imshaugia</taxon>
    </lineage>
</organism>
<name>A0A8H3IVQ5_9LECA</name>
<keyword evidence="5" id="KW-1185">Reference proteome</keyword>
<dbReference type="PANTHER" id="PTHR38695">
    <property type="entry name" value="AMINO ACID PERMEASE_ SLC12A DOMAIN-CONTAINING PROTEIN"/>
    <property type="match status" value="1"/>
</dbReference>
<comment type="caution">
    <text evidence="4">The sequence shown here is derived from an EMBL/GenBank/DDBJ whole genome shotgun (WGS) entry which is preliminary data.</text>
</comment>
<protein>
    <recommendedName>
        <fullName evidence="3">Luciferase domain-containing protein</fullName>
    </recommendedName>
</protein>
<feature type="transmembrane region" description="Helical" evidence="2">
    <location>
        <begin position="7"/>
        <end position="27"/>
    </location>
</feature>
<sequence>MITPTTTTIGGTVILVGLASLLGPVLWRDYTLFLSYGPGGLPQNALGWIVSGGLLRLMSVEMLSTAQYEKSSDKRSWISPPPRAGLRPQVGSHPVPQRQLAQLPDEEVMATLIQEFDQITVQNQEIVERRESVLETHASATFLRNDVPASSIAQGMLREISHVHSSGDHSIHLTLSPQDCIKVIDAGWGQRHGLAGVENLKYLAGFALSDQYILLYAPRDIAEVKTAMKFVQASINYMSDSQTVE</sequence>
<evidence type="ECO:0000313" key="5">
    <source>
        <dbReference type="Proteomes" id="UP000664534"/>
    </source>
</evidence>
<keyword evidence="2" id="KW-1133">Transmembrane helix</keyword>
<keyword evidence="2" id="KW-0812">Transmembrane</keyword>
<evidence type="ECO:0000259" key="3">
    <source>
        <dbReference type="Pfam" id="PF17648"/>
    </source>
</evidence>
<evidence type="ECO:0000256" key="2">
    <source>
        <dbReference type="SAM" id="Phobius"/>
    </source>
</evidence>
<dbReference type="PANTHER" id="PTHR38695:SF1">
    <property type="entry name" value="AMINO ACID PERMEASE_ SLC12A DOMAIN-CONTAINING PROTEIN"/>
    <property type="match status" value="1"/>
</dbReference>
<reference evidence="4" key="1">
    <citation type="submission" date="2021-03" db="EMBL/GenBank/DDBJ databases">
        <authorList>
            <person name="Tagirdzhanova G."/>
        </authorList>
    </citation>
    <scope>NUCLEOTIDE SEQUENCE</scope>
</reference>
<dbReference type="InterPro" id="IPR040841">
    <property type="entry name" value="Luciferase_dom"/>
</dbReference>
<evidence type="ECO:0000256" key="1">
    <source>
        <dbReference type="SAM" id="MobiDB-lite"/>
    </source>
</evidence>